<dbReference type="InterPro" id="IPR036464">
    <property type="entry name" value="Rubisco_LSMT_subst-bd_sf"/>
</dbReference>
<proteinExistence type="predicted"/>
<reference evidence="3" key="1">
    <citation type="journal article" date="2014" name="Science">
        <title>Ancient hybridizations among the ancestral genomes of bread wheat.</title>
        <authorList>
            <consortium name="International Wheat Genome Sequencing Consortium,"/>
            <person name="Marcussen T."/>
            <person name="Sandve S.R."/>
            <person name="Heier L."/>
            <person name="Spannagl M."/>
            <person name="Pfeifer M."/>
            <person name="Jakobsen K.S."/>
            <person name="Wulff B.B."/>
            <person name="Steuernagel B."/>
            <person name="Mayer K.F."/>
            <person name="Olsen O.A."/>
        </authorList>
    </citation>
    <scope>NUCLEOTIDE SEQUENCE [LARGE SCALE GENOMIC DNA]</scope>
    <source>
        <strain evidence="3">cv. AL8/78</strain>
    </source>
</reference>
<reference evidence="2" key="5">
    <citation type="journal article" date="2021" name="G3 (Bethesda)">
        <title>Aegilops tauschii genome assembly Aet v5.0 features greater sequence contiguity and improved annotation.</title>
        <authorList>
            <person name="Wang L."/>
            <person name="Zhu T."/>
            <person name="Rodriguez J.C."/>
            <person name="Deal K.R."/>
            <person name="Dubcovsky J."/>
            <person name="McGuire P.E."/>
            <person name="Lux T."/>
            <person name="Spannagl M."/>
            <person name="Mayer K.F.X."/>
            <person name="Baldrich P."/>
            <person name="Meyers B.C."/>
            <person name="Huo N."/>
            <person name="Gu Y.Q."/>
            <person name="Zhou H."/>
            <person name="Devos K.M."/>
            <person name="Bennetzen J.L."/>
            <person name="Unver T."/>
            <person name="Budak H."/>
            <person name="Gulick P.J."/>
            <person name="Galiba G."/>
            <person name="Kalapos B."/>
            <person name="Nelson D.R."/>
            <person name="Li P."/>
            <person name="You F.M."/>
            <person name="Luo M.C."/>
            <person name="Dvorak J."/>
        </authorList>
    </citation>
    <scope>NUCLEOTIDE SEQUENCE [LARGE SCALE GENOMIC DNA]</scope>
    <source>
        <strain evidence="2">cv. AL8/78</strain>
    </source>
</reference>
<reference evidence="2" key="4">
    <citation type="submission" date="2019-03" db="UniProtKB">
        <authorList>
            <consortium name="EnsemblPlants"/>
        </authorList>
    </citation>
    <scope>IDENTIFICATION</scope>
</reference>
<reference evidence="3" key="2">
    <citation type="journal article" date="2017" name="Nat. Plants">
        <title>The Aegilops tauschii genome reveals multiple impacts of transposons.</title>
        <authorList>
            <person name="Zhao G."/>
            <person name="Zou C."/>
            <person name="Li K."/>
            <person name="Wang K."/>
            <person name="Li T."/>
            <person name="Gao L."/>
            <person name="Zhang X."/>
            <person name="Wang H."/>
            <person name="Yang Z."/>
            <person name="Liu X."/>
            <person name="Jiang W."/>
            <person name="Mao L."/>
            <person name="Kong X."/>
            <person name="Jiao Y."/>
            <person name="Jia J."/>
        </authorList>
    </citation>
    <scope>NUCLEOTIDE SEQUENCE [LARGE SCALE GENOMIC DNA]</scope>
    <source>
        <strain evidence="3">cv. AL8/78</strain>
    </source>
</reference>
<dbReference type="Gene3D" id="3.90.1420.10">
    <property type="entry name" value="Rubisco LSMT, substrate-binding domain"/>
    <property type="match status" value="1"/>
</dbReference>
<feature type="domain" description="Rubisco LSMT substrate-binding" evidence="1">
    <location>
        <begin position="15"/>
        <end position="117"/>
    </location>
</feature>
<organism evidence="2 3">
    <name type="scientific">Aegilops tauschii subsp. strangulata</name>
    <name type="common">Goatgrass</name>
    <dbReference type="NCBI Taxonomy" id="200361"/>
    <lineage>
        <taxon>Eukaryota</taxon>
        <taxon>Viridiplantae</taxon>
        <taxon>Streptophyta</taxon>
        <taxon>Embryophyta</taxon>
        <taxon>Tracheophyta</taxon>
        <taxon>Spermatophyta</taxon>
        <taxon>Magnoliopsida</taxon>
        <taxon>Liliopsida</taxon>
        <taxon>Poales</taxon>
        <taxon>Poaceae</taxon>
        <taxon>BOP clade</taxon>
        <taxon>Pooideae</taxon>
        <taxon>Triticodae</taxon>
        <taxon>Triticeae</taxon>
        <taxon>Triticinae</taxon>
        <taxon>Aegilops</taxon>
    </lineage>
</organism>
<protein>
    <recommendedName>
        <fullName evidence="1">Rubisco LSMT substrate-binding domain-containing protein</fullName>
    </recommendedName>
</protein>
<name>A0A453GY98_AEGTS</name>
<dbReference type="Pfam" id="PF09273">
    <property type="entry name" value="Rubis-subs-bind"/>
    <property type="match status" value="1"/>
</dbReference>
<reference evidence="2" key="3">
    <citation type="journal article" date="2017" name="Nature">
        <title>Genome sequence of the progenitor of the wheat D genome Aegilops tauschii.</title>
        <authorList>
            <person name="Luo M.C."/>
            <person name="Gu Y.Q."/>
            <person name="Puiu D."/>
            <person name="Wang H."/>
            <person name="Twardziok S.O."/>
            <person name="Deal K.R."/>
            <person name="Huo N."/>
            <person name="Zhu T."/>
            <person name="Wang L."/>
            <person name="Wang Y."/>
            <person name="McGuire P.E."/>
            <person name="Liu S."/>
            <person name="Long H."/>
            <person name="Ramasamy R.K."/>
            <person name="Rodriguez J.C."/>
            <person name="Van S.L."/>
            <person name="Yuan L."/>
            <person name="Wang Z."/>
            <person name="Xia Z."/>
            <person name="Xiao L."/>
            <person name="Anderson O.D."/>
            <person name="Ouyang S."/>
            <person name="Liang Y."/>
            <person name="Zimin A.V."/>
            <person name="Pertea G."/>
            <person name="Qi P."/>
            <person name="Bennetzen J.L."/>
            <person name="Dai X."/>
            <person name="Dawson M.W."/>
            <person name="Muller H.G."/>
            <person name="Kugler K."/>
            <person name="Rivarola-Duarte L."/>
            <person name="Spannagl M."/>
            <person name="Mayer K.F.X."/>
            <person name="Lu F.H."/>
            <person name="Bevan M.W."/>
            <person name="Leroy P."/>
            <person name="Li P."/>
            <person name="You F.M."/>
            <person name="Sun Q."/>
            <person name="Liu Z."/>
            <person name="Lyons E."/>
            <person name="Wicker T."/>
            <person name="Salzberg S.L."/>
            <person name="Devos K.M."/>
            <person name="Dvorak J."/>
        </authorList>
    </citation>
    <scope>NUCLEOTIDE SEQUENCE [LARGE SCALE GENOMIC DNA]</scope>
    <source>
        <strain evidence="2">cv. AL8/78</strain>
    </source>
</reference>
<dbReference type="InterPro" id="IPR015353">
    <property type="entry name" value="Rubisco_LSMT_subst-bd"/>
</dbReference>
<dbReference type="SUPFAM" id="SSF81822">
    <property type="entry name" value="RuBisCo LSMT C-terminal, substrate-binding domain"/>
    <property type="match status" value="1"/>
</dbReference>
<evidence type="ECO:0000259" key="1">
    <source>
        <dbReference type="Pfam" id="PF09273"/>
    </source>
</evidence>
<evidence type="ECO:0000313" key="3">
    <source>
        <dbReference type="Proteomes" id="UP000015105"/>
    </source>
</evidence>
<keyword evidence="3" id="KW-1185">Reference proteome</keyword>
<evidence type="ECO:0000313" key="2">
    <source>
        <dbReference type="EnsemblPlants" id="AET3Gv21256400.22"/>
    </source>
</evidence>
<dbReference type="AlphaFoldDB" id="A0A453GY98"/>
<dbReference type="Gramene" id="AET3Gv21256400.22">
    <property type="protein sequence ID" value="AET3Gv21256400.22"/>
    <property type="gene ID" value="AET3Gv21256400"/>
</dbReference>
<sequence>MNDGNREVKYSGNKGVGIPQALRAFVRVFCATSIEELEEMAVEAAENDGRLARRPLKHAEREVHAHRKLLMHLDSMIQGHSTAIEQLETIDGAASRSMHQFRKEMAKNLLAGELQVLQSAYAWVANYCKTVACT</sequence>
<accession>A0A453GY98</accession>
<dbReference type="Proteomes" id="UP000015105">
    <property type="component" value="Chromosome 3D"/>
</dbReference>
<dbReference type="EnsemblPlants" id="AET3Gv21256400.22">
    <property type="protein sequence ID" value="AET3Gv21256400.22"/>
    <property type="gene ID" value="AET3Gv21256400"/>
</dbReference>